<organism evidence="1 2">
    <name type="scientific">Phenylobacterium montanum</name>
    <dbReference type="NCBI Taxonomy" id="2823693"/>
    <lineage>
        <taxon>Bacteria</taxon>
        <taxon>Pseudomonadati</taxon>
        <taxon>Pseudomonadota</taxon>
        <taxon>Alphaproteobacteria</taxon>
        <taxon>Caulobacterales</taxon>
        <taxon>Caulobacteraceae</taxon>
        <taxon>Phenylobacterium</taxon>
    </lineage>
</organism>
<keyword evidence="2" id="KW-1185">Reference proteome</keyword>
<dbReference type="RefSeq" id="WP_211940209.1">
    <property type="nucleotide sequence ID" value="NZ_CP073078.1"/>
</dbReference>
<accession>A0A975G404</accession>
<dbReference type="AlphaFoldDB" id="A0A975G404"/>
<evidence type="ECO:0000313" key="2">
    <source>
        <dbReference type="Proteomes" id="UP000676409"/>
    </source>
</evidence>
<sequence length="142" mass="16334">MTIELYRRYRRALKTTPFNGRFMPYNWSPLPNSMTGELLPYSQMLDDFARELANSINDLTHHENRLRAWASALEGLTAQQIMAAQHEIVGDIATVSLGLPYVIRSRFLFAASHLSHQANRARLPDWVDDLPEDDEIYLETAD</sequence>
<dbReference type="Proteomes" id="UP000676409">
    <property type="component" value="Chromosome"/>
</dbReference>
<evidence type="ECO:0000313" key="1">
    <source>
        <dbReference type="EMBL" id="QUD90158.1"/>
    </source>
</evidence>
<protein>
    <submittedName>
        <fullName evidence="1">Uncharacterized protein</fullName>
    </submittedName>
</protein>
<dbReference type="KEGG" id="caul:KCG34_09965"/>
<gene>
    <name evidence="1" type="ORF">KCG34_09965</name>
</gene>
<name>A0A975G404_9CAUL</name>
<dbReference type="EMBL" id="CP073078">
    <property type="protein sequence ID" value="QUD90158.1"/>
    <property type="molecule type" value="Genomic_DNA"/>
</dbReference>
<reference evidence="1" key="1">
    <citation type="submission" date="2021-04" db="EMBL/GenBank/DDBJ databases">
        <title>The complete genome sequence of Caulobacter sp. S6.</title>
        <authorList>
            <person name="Tang Y."/>
            <person name="Ouyang W."/>
            <person name="Liu Q."/>
            <person name="Huang B."/>
            <person name="Guo Z."/>
            <person name="Lei P."/>
        </authorList>
    </citation>
    <scope>NUCLEOTIDE SEQUENCE</scope>
    <source>
        <strain evidence="1">S6</strain>
    </source>
</reference>
<proteinExistence type="predicted"/>